<dbReference type="AlphaFoldDB" id="A0A6H2A474"/>
<dbReference type="EMBL" id="MT144558">
    <property type="protein sequence ID" value="QJA55003.1"/>
    <property type="molecule type" value="Genomic_DNA"/>
</dbReference>
<gene>
    <name evidence="1" type="ORF">TM448A06459_0005</name>
</gene>
<protein>
    <submittedName>
        <fullName evidence="1">Uncharacterized protein</fullName>
    </submittedName>
</protein>
<evidence type="ECO:0000313" key="1">
    <source>
        <dbReference type="EMBL" id="QJA55003.1"/>
    </source>
</evidence>
<name>A0A6H2A474_9ZZZZ</name>
<reference evidence="1" key="1">
    <citation type="submission" date="2020-03" db="EMBL/GenBank/DDBJ databases">
        <title>The deep terrestrial virosphere.</title>
        <authorList>
            <person name="Holmfeldt K."/>
            <person name="Nilsson E."/>
            <person name="Simone D."/>
            <person name="Lopez-Fernandez M."/>
            <person name="Wu X."/>
            <person name="de Brujin I."/>
            <person name="Lundin D."/>
            <person name="Andersson A."/>
            <person name="Bertilsson S."/>
            <person name="Dopson M."/>
        </authorList>
    </citation>
    <scope>NUCLEOTIDE SEQUENCE</scope>
    <source>
        <strain evidence="1">TM448A06459</strain>
    </source>
</reference>
<organism evidence="1">
    <name type="scientific">viral metagenome</name>
    <dbReference type="NCBI Taxonomy" id="1070528"/>
    <lineage>
        <taxon>unclassified sequences</taxon>
        <taxon>metagenomes</taxon>
        <taxon>organismal metagenomes</taxon>
    </lineage>
</organism>
<proteinExistence type="predicted"/>
<accession>A0A6H2A474</accession>
<sequence length="100" mass="11561">MRYFINNHQPDSPVRVYYDPDGKNYEVEIKKMDKKMGYINVLDLLEEHERWAKTFGGILISAFQGDFEPVKCAARNMELDYIDGSPVLYSPAIQKAKGEL</sequence>